<dbReference type="GO" id="GO:0006304">
    <property type="term" value="P:DNA modification"/>
    <property type="evidence" value="ECO:0007669"/>
    <property type="project" value="InterPro"/>
</dbReference>
<dbReference type="EMBL" id="FOGC01000015">
    <property type="protein sequence ID" value="SER22420.1"/>
    <property type="molecule type" value="Genomic_DNA"/>
</dbReference>
<dbReference type="STRING" id="988801.SAMN05216522_11524"/>
<keyword evidence="4 7" id="KW-0227">DNA damage</keyword>
<comment type="subcellular location">
    <subcellularLocation>
        <location evidence="7">Cytoplasm</location>
    </subcellularLocation>
</comment>
<dbReference type="Gene3D" id="3.40.600.10">
    <property type="entry name" value="DNA mismatch repair MutH/Restriction endonuclease, type II"/>
    <property type="match status" value="1"/>
</dbReference>
<dbReference type="InterPro" id="IPR011337">
    <property type="entry name" value="DNA_rep_MutH/RE_typeII_Sau3AI"/>
</dbReference>
<keyword evidence="10" id="KW-1185">Reference proteome</keyword>
<dbReference type="HAMAP" id="MF_00759">
    <property type="entry name" value="MutH"/>
    <property type="match status" value="1"/>
</dbReference>
<organism evidence="9 10">
    <name type="scientific">Rosenbergiella nectarea</name>
    <dbReference type="NCBI Taxonomy" id="988801"/>
    <lineage>
        <taxon>Bacteria</taxon>
        <taxon>Pseudomonadati</taxon>
        <taxon>Pseudomonadota</taxon>
        <taxon>Gammaproteobacteria</taxon>
        <taxon>Enterobacterales</taxon>
        <taxon>Erwiniaceae</taxon>
        <taxon>Rosenbergiella</taxon>
    </lineage>
</organism>
<evidence type="ECO:0000313" key="10">
    <source>
        <dbReference type="Proteomes" id="UP000242515"/>
    </source>
</evidence>
<dbReference type="GO" id="GO:0006298">
    <property type="term" value="P:mismatch repair"/>
    <property type="evidence" value="ECO:0007669"/>
    <property type="project" value="UniProtKB-UniRule"/>
</dbReference>
<evidence type="ECO:0000259" key="8">
    <source>
        <dbReference type="SMART" id="SM00927"/>
    </source>
</evidence>
<dbReference type="NCBIfam" id="TIGR02248">
    <property type="entry name" value="mutH_TIGR"/>
    <property type="match status" value="1"/>
</dbReference>
<dbReference type="AlphaFoldDB" id="A0A1H9MFC0"/>
<evidence type="ECO:0000256" key="1">
    <source>
        <dbReference type="ARBA" id="ARBA00022490"/>
    </source>
</evidence>
<dbReference type="GO" id="GO:0003677">
    <property type="term" value="F:DNA binding"/>
    <property type="evidence" value="ECO:0007669"/>
    <property type="project" value="InterPro"/>
</dbReference>
<evidence type="ECO:0000256" key="3">
    <source>
        <dbReference type="ARBA" id="ARBA00022759"/>
    </source>
</evidence>
<keyword evidence="2 7" id="KW-0540">Nuclease</keyword>
<reference evidence="10" key="1">
    <citation type="submission" date="2016-10" db="EMBL/GenBank/DDBJ databases">
        <authorList>
            <person name="Varghese N."/>
            <person name="Submissions S."/>
        </authorList>
    </citation>
    <scope>NUCLEOTIDE SEQUENCE [LARGE SCALE GENOMIC DNA]</scope>
    <source>
        <strain evidence="10">8N4</strain>
    </source>
</reference>
<dbReference type="Proteomes" id="UP000242515">
    <property type="component" value="Unassembled WGS sequence"/>
</dbReference>
<dbReference type="NCBIfam" id="NF003458">
    <property type="entry name" value="PRK05070.1"/>
    <property type="match status" value="1"/>
</dbReference>
<evidence type="ECO:0000256" key="2">
    <source>
        <dbReference type="ARBA" id="ARBA00022722"/>
    </source>
</evidence>
<dbReference type="InterPro" id="IPR004230">
    <property type="entry name" value="DNA_mismatch_repair_MutH"/>
</dbReference>
<evidence type="ECO:0000256" key="6">
    <source>
        <dbReference type="ARBA" id="ARBA00023204"/>
    </source>
</evidence>
<dbReference type="InterPro" id="IPR037057">
    <property type="entry name" value="DNA_rep_MutH/T2_RE_sf"/>
</dbReference>
<evidence type="ECO:0000256" key="4">
    <source>
        <dbReference type="ARBA" id="ARBA00022763"/>
    </source>
</evidence>
<evidence type="ECO:0000313" key="9">
    <source>
        <dbReference type="EMBL" id="SER22420.1"/>
    </source>
</evidence>
<dbReference type="GO" id="GO:0005737">
    <property type="term" value="C:cytoplasm"/>
    <property type="evidence" value="ECO:0007669"/>
    <property type="project" value="UniProtKB-SubCell"/>
</dbReference>
<sequence length="225" mass="24952">MSIAYLAPPESEAELMRRAQQIAGKTFAEVASERQIKAPANLQRNKGWVGNLIELALGAQAGSKAEQDFAPLGIELKTIPINAQGQPLETTFVCVAPLTGNIGVTWQYSHVRQKLAKVLWIPVEGERHIPLAERRIGAPLLWQPSEEEDQQLQADWEELMEMIALGRVEAITARQGEYLQIRPKAANNRALTEAIGPSGERILTLPRGFYLKKRFTAPLLAQHFG</sequence>
<keyword evidence="5 7" id="KW-0378">Hydrolase</keyword>
<keyword evidence="6 7" id="KW-0234">DNA repair</keyword>
<accession>A0A1H9MFC0</accession>
<dbReference type="Pfam" id="PF02976">
    <property type="entry name" value="MutH"/>
    <property type="match status" value="1"/>
</dbReference>
<feature type="domain" description="DNA mismatch repair MutH/Type II restriction enzyme Sau3AI" evidence="8">
    <location>
        <begin position="57"/>
        <end position="155"/>
    </location>
</feature>
<dbReference type="CDD" id="cd00583">
    <property type="entry name" value="MutH-like"/>
    <property type="match status" value="1"/>
</dbReference>
<gene>
    <name evidence="7" type="primary">mutH</name>
    <name evidence="9" type="ORF">SAMN05216522_11524</name>
</gene>
<comment type="similarity">
    <text evidence="7">Belongs to the MutH family.</text>
</comment>
<dbReference type="GO" id="GO:0016787">
    <property type="term" value="F:hydrolase activity"/>
    <property type="evidence" value="ECO:0007669"/>
    <property type="project" value="UniProtKB-KW"/>
</dbReference>
<evidence type="ECO:0000256" key="7">
    <source>
        <dbReference type="HAMAP-Rule" id="MF_00759"/>
    </source>
</evidence>
<dbReference type="SUPFAM" id="SSF52980">
    <property type="entry name" value="Restriction endonuclease-like"/>
    <property type="match status" value="1"/>
</dbReference>
<name>A0A1H9MFC0_9GAMM</name>
<protein>
    <recommendedName>
        <fullName evidence="7">DNA mismatch repair protein MutH</fullName>
    </recommendedName>
    <alternativeName>
        <fullName evidence="7">Methyl-directed mismatch repair protein</fullName>
    </alternativeName>
</protein>
<evidence type="ECO:0000256" key="5">
    <source>
        <dbReference type="ARBA" id="ARBA00022801"/>
    </source>
</evidence>
<dbReference type="OrthoDB" id="5634909at2"/>
<keyword evidence="1 7" id="KW-0963">Cytoplasm</keyword>
<dbReference type="InterPro" id="IPR011335">
    <property type="entry name" value="Restrct_endonuc-II-like"/>
</dbReference>
<keyword evidence="3 7" id="KW-0255">Endonuclease</keyword>
<proteinExistence type="inferred from homology"/>
<dbReference type="GO" id="GO:0004519">
    <property type="term" value="F:endonuclease activity"/>
    <property type="evidence" value="ECO:0007669"/>
    <property type="project" value="UniProtKB-UniRule"/>
</dbReference>
<comment type="function">
    <text evidence="7">Sequence-specific endonuclease that cleaves unmethylated GATC sequences. It is involved in DNA mismatch repair.</text>
</comment>
<dbReference type="SMART" id="SM00927">
    <property type="entry name" value="MutH"/>
    <property type="match status" value="1"/>
</dbReference>
<dbReference type="RefSeq" id="WP_092678143.1">
    <property type="nucleotide sequence ID" value="NZ_FOGC01000015.1"/>
</dbReference>